<name>A0ABU0XJ76_9MICO</name>
<keyword evidence="4" id="KW-1185">Reference proteome</keyword>
<feature type="region of interest" description="Disordered" evidence="1">
    <location>
        <begin position="1"/>
        <end position="65"/>
    </location>
</feature>
<reference evidence="3 4" key="1">
    <citation type="submission" date="2023-08" db="EMBL/GenBank/DDBJ databases">
        <title>Microbacterium sp. nov., isolated from a waste landfill.</title>
        <authorList>
            <person name="Wen W."/>
        </authorList>
    </citation>
    <scope>NUCLEOTIDE SEQUENCE [LARGE SCALE GENOMIC DNA]</scope>
    <source>
        <strain evidence="3 4">ASV81</strain>
    </source>
</reference>
<organism evidence="3 4">
    <name type="scientific">Microbacterium capsulatum</name>
    <dbReference type="NCBI Taxonomy" id="3041921"/>
    <lineage>
        <taxon>Bacteria</taxon>
        <taxon>Bacillati</taxon>
        <taxon>Actinomycetota</taxon>
        <taxon>Actinomycetes</taxon>
        <taxon>Micrococcales</taxon>
        <taxon>Microbacteriaceae</taxon>
        <taxon>Microbacterium</taxon>
    </lineage>
</organism>
<keyword evidence="2" id="KW-1133">Transmembrane helix</keyword>
<dbReference type="Proteomes" id="UP001230289">
    <property type="component" value="Unassembled WGS sequence"/>
</dbReference>
<evidence type="ECO:0000256" key="1">
    <source>
        <dbReference type="SAM" id="MobiDB-lite"/>
    </source>
</evidence>
<evidence type="ECO:0000313" key="4">
    <source>
        <dbReference type="Proteomes" id="UP001230289"/>
    </source>
</evidence>
<sequence length="317" mass="34197">MHENETSPFRQPEQPVTEQIPHSGIHHGERPVEEFDKTPLPDAVERGLVTPTPDSAATLAPAPEQPKKRNKLLIGGSIGLAGAVIAAGAVIGVKAASDTGHTPPEKDPKATFQTPEATPSESSVTTPEHVYTVQELLIPATLTGEDAAKLLVEQRLKAWTNAGESYQLWNDRVNSGGNTALLQKAQATGQTFSNALFVPNWRQMQPSLVATYDEQVQENAAALGAWLRTYKSGNPADKEPYVRSMAVDTIAVVSQTNDSVTMTLHATEHDNGDGNRVGPLDAKGNRVDGNKLIGDLEFEKVDGAWKISHLNWHNAQQ</sequence>
<feature type="compositionally biased region" description="Basic and acidic residues" evidence="1">
    <location>
        <begin position="26"/>
        <end position="45"/>
    </location>
</feature>
<protein>
    <submittedName>
        <fullName evidence="3">Uncharacterized protein</fullName>
    </submittedName>
</protein>
<dbReference type="EMBL" id="JAVFCB010000003">
    <property type="protein sequence ID" value="MDQ4213740.1"/>
    <property type="molecule type" value="Genomic_DNA"/>
</dbReference>
<feature type="transmembrane region" description="Helical" evidence="2">
    <location>
        <begin position="72"/>
        <end position="93"/>
    </location>
</feature>
<comment type="caution">
    <text evidence="3">The sequence shown here is derived from an EMBL/GenBank/DDBJ whole genome shotgun (WGS) entry which is preliminary data.</text>
</comment>
<feature type="compositionally biased region" description="Polar residues" evidence="1">
    <location>
        <begin position="111"/>
        <end position="126"/>
    </location>
</feature>
<feature type="region of interest" description="Disordered" evidence="1">
    <location>
        <begin position="97"/>
        <end position="126"/>
    </location>
</feature>
<gene>
    <name evidence="3" type="ORF">RBR11_07395</name>
</gene>
<evidence type="ECO:0000256" key="2">
    <source>
        <dbReference type="SAM" id="Phobius"/>
    </source>
</evidence>
<dbReference type="RefSeq" id="WP_308488677.1">
    <property type="nucleotide sequence ID" value="NZ_JAVFCB010000003.1"/>
</dbReference>
<accession>A0ABU0XJ76</accession>
<keyword evidence="2" id="KW-0472">Membrane</keyword>
<keyword evidence="2" id="KW-0812">Transmembrane</keyword>
<feature type="compositionally biased region" description="Polar residues" evidence="1">
    <location>
        <begin position="1"/>
        <end position="17"/>
    </location>
</feature>
<proteinExistence type="predicted"/>
<evidence type="ECO:0000313" key="3">
    <source>
        <dbReference type="EMBL" id="MDQ4213740.1"/>
    </source>
</evidence>